<dbReference type="PANTHER" id="PTHR33384:SF1">
    <property type="entry name" value="EXPRESSED PROTEIN"/>
    <property type="match status" value="1"/>
</dbReference>
<dbReference type="Proteomes" id="UP001327560">
    <property type="component" value="Chromosome 3"/>
</dbReference>
<keyword evidence="2" id="KW-1185">Reference proteome</keyword>
<evidence type="ECO:0000313" key="1">
    <source>
        <dbReference type="EMBL" id="WOL01178.1"/>
    </source>
</evidence>
<protein>
    <submittedName>
        <fullName evidence="1">Uncharacterized protein</fullName>
    </submittedName>
</protein>
<sequence>MPRRMVSFLMLRGVCLSNRALGRGGDLGPLPLSRSCRLRSLVLLSFFLDLLSSIAALSVTRLQSIIVVGLLPLGCGGGRLAPGSNHYGGGVAIADLEEIVARMNHCAIQQNAFGAREEMRAPFPVADRRAPLFCPKPRRLSPLAVVPEPICPLRWPSSHQADFCDSKAGEDLLDIFLAKGGELYQVPSSPPFFCGSPPSRAANPVVHDARFGEDRPHAPVAPLPLTQSLTPMSPNQGCAHAKFGLLPAAVRVEGFACLSRDRRSCSSITAVA</sequence>
<dbReference type="AlphaFoldDB" id="A0AAQ3K5Q4"/>
<organism evidence="1 2">
    <name type="scientific">Canna indica</name>
    <name type="common">Indian-shot</name>
    <dbReference type="NCBI Taxonomy" id="4628"/>
    <lineage>
        <taxon>Eukaryota</taxon>
        <taxon>Viridiplantae</taxon>
        <taxon>Streptophyta</taxon>
        <taxon>Embryophyta</taxon>
        <taxon>Tracheophyta</taxon>
        <taxon>Spermatophyta</taxon>
        <taxon>Magnoliopsida</taxon>
        <taxon>Liliopsida</taxon>
        <taxon>Zingiberales</taxon>
        <taxon>Cannaceae</taxon>
        <taxon>Canna</taxon>
    </lineage>
</organism>
<name>A0AAQ3K5Q4_9LILI</name>
<dbReference type="EMBL" id="CP136892">
    <property type="protein sequence ID" value="WOL01178.1"/>
    <property type="molecule type" value="Genomic_DNA"/>
</dbReference>
<accession>A0AAQ3K5Q4</accession>
<dbReference type="PANTHER" id="PTHR33384">
    <property type="entry name" value="EXPRESSED PROTEIN"/>
    <property type="match status" value="1"/>
</dbReference>
<evidence type="ECO:0000313" key="2">
    <source>
        <dbReference type="Proteomes" id="UP001327560"/>
    </source>
</evidence>
<proteinExistence type="predicted"/>
<gene>
    <name evidence="1" type="ORF">Cni_G09892</name>
</gene>
<reference evidence="1 2" key="1">
    <citation type="submission" date="2023-10" db="EMBL/GenBank/DDBJ databases">
        <title>Chromosome-scale genome assembly provides insights into flower coloration mechanisms of Canna indica.</title>
        <authorList>
            <person name="Li C."/>
        </authorList>
    </citation>
    <scope>NUCLEOTIDE SEQUENCE [LARGE SCALE GENOMIC DNA]</scope>
    <source>
        <tissue evidence="1">Flower</tissue>
    </source>
</reference>